<dbReference type="GO" id="GO:0009431">
    <property type="term" value="C:bacterial-type flagellum basal body, MS ring"/>
    <property type="evidence" value="ECO:0007669"/>
    <property type="project" value="InterPro"/>
</dbReference>
<keyword evidence="4" id="KW-1003">Cell membrane</keyword>
<keyword evidence="6 10" id="KW-1133">Transmembrane helix</keyword>
<evidence type="ECO:0000259" key="12">
    <source>
        <dbReference type="Pfam" id="PF08345"/>
    </source>
</evidence>
<reference evidence="14" key="1">
    <citation type="journal article" date="2010" name="BMC Genomics">
        <title>Clostridium sticklandii, a specialist in amino acid degradation:revisiting its metabolism through its genome sequence.</title>
        <authorList>
            <person name="Fonknechten N."/>
            <person name="Chaussonnerie S."/>
            <person name="Tricot S."/>
            <person name="Lajus A."/>
            <person name="Andreesen J.R."/>
            <person name="Perchat N."/>
            <person name="Pelletier E."/>
            <person name="Gouyvenoux M."/>
            <person name="Barbe V."/>
            <person name="Salanoubat M."/>
            <person name="Le Paslier D."/>
            <person name="Weissenbach J."/>
            <person name="Cohen G.N."/>
            <person name="Kreimeyer A."/>
        </authorList>
    </citation>
    <scope>NUCLEOTIDE SEQUENCE [LARGE SCALE GENOMIC DNA]</scope>
    <source>
        <strain evidence="14">ATCC 12662 / DSM 519 / JCM 1433 / CCUG 9281 / NCIMB 10654 / HF</strain>
    </source>
</reference>
<evidence type="ECO:0000256" key="10">
    <source>
        <dbReference type="SAM" id="Phobius"/>
    </source>
</evidence>
<dbReference type="Pfam" id="PF08345">
    <property type="entry name" value="YscJ_FliF_C"/>
    <property type="match status" value="1"/>
</dbReference>
<dbReference type="InterPro" id="IPR045851">
    <property type="entry name" value="AMP-bd_C_sf"/>
</dbReference>
<comment type="function">
    <text evidence="9">The M ring may be actively involved in energy transduction.</text>
</comment>
<evidence type="ECO:0000256" key="2">
    <source>
        <dbReference type="ARBA" id="ARBA00004651"/>
    </source>
</evidence>
<dbReference type="PRINTS" id="PR01009">
    <property type="entry name" value="FLGMRINGFLIF"/>
</dbReference>
<feature type="transmembrane region" description="Helical" evidence="10">
    <location>
        <begin position="433"/>
        <end position="455"/>
    </location>
</feature>
<evidence type="ECO:0000259" key="11">
    <source>
        <dbReference type="Pfam" id="PF01514"/>
    </source>
</evidence>
<dbReference type="Proteomes" id="UP000007041">
    <property type="component" value="Chromosome"/>
</dbReference>
<evidence type="ECO:0000256" key="7">
    <source>
        <dbReference type="ARBA" id="ARBA00023136"/>
    </source>
</evidence>
<evidence type="ECO:0000256" key="8">
    <source>
        <dbReference type="ARBA" id="ARBA00023143"/>
    </source>
</evidence>
<feature type="domain" description="Flagellar M-ring C-terminal" evidence="12">
    <location>
        <begin position="254"/>
        <end position="405"/>
    </location>
</feature>
<keyword evidence="14" id="KW-1185">Reference proteome</keyword>
<keyword evidence="13" id="KW-0966">Cell projection</keyword>
<dbReference type="BioCyc" id="CSTI499177:GJE9-1796-MONOMER"/>
<dbReference type="GO" id="GO:0005886">
    <property type="term" value="C:plasma membrane"/>
    <property type="evidence" value="ECO:0007669"/>
    <property type="project" value="UniProtKB-SubCell"/>
</dbReference>
<dbReference type="GO" id="GO:0071973">
    <property type="term" value="P:bacterial-type flagellum-dependent cell motility"/>
    <property type="evidence" value="ECO:0007669"/>
    <property type="project" value="InterPro"/>
</dbReference>
<dbReference type="STRING" id="1511.CLOST_1741"/>
<dbReference type="InterPro" id="IPR013556">
    <property type="entry name" value="Flag_M-ring_C"/>
</dbReference>
<evidence type="ECO:0000256" key="5">
    <source>
        <dbReference type="ARBA" id="ARBA00022692"/>
    </source>
</evidence>
<organism evidence="13 14">
    <name type="scientific">Acetoanaerobium sticklandii (strain ATCC 12662 / DSM 519 / JCM 1433 / CCUG 9281 / NCIMB 10654 / HF)</name>
    <name type="common">Clostridium sticklandii</name>
    <dbReference type="NCBI Taxonomy" id="499177"/>
    <lineage>
        <taxon>Bacteria</taxon>
        <taxon>Bacillati</taxon>
        <taxon>Bacillota</taxon>
        <taxon>Clostridia</taxon>
        <taxon>Peptostreptococcales</taxon>
        <taxon>Filifactoraceae</taxon>
        <taxon>Acetoanaerobium</taxon>
    </lineage>
</organism>
<feature type="transmembrane region" description="Helical" evidence="10">
    <location>
        <begin position="24"/>
        <end position="44"/>
    </location>
</feature>
<evidence type="ECO:0000256" key="1">
    <source>
        <dbReference type="ARBA" id="ARBA00004117"/>
    </source>
</evidence>
<dbReference type="PANTHER" id="PTHR30046">
    <property type="entry name" value="FLAGELLAR M-RING PROTEIN"/>
    <property type="match status" value="1"/>
</dbReference>
<evidence type="ECO:0000256" key="9">
    <source>
        <dbReference type="PIRNR" id="PIRNR004862"/>
    </source>
</evidence>
<keyword evidence="13" id="KW-0282">Flagellum</keyword>
<evidence type="ECO:0000256" key="4">
    <source>
        <dbReference type="ARBA" id="ARBA00022475"/>
    </source>
</evidence>
<dbReference type="GO" id="GO:0003774">
    <property type="term" value="F:cytoskeletal motor activity"/>
    <property type="evidence" value="ECO:0007669"/>
    <property type="project" value="InterPro"/>
</dbReference>
<evidence type="ECO:0000256" key="6">
    <source>
        <dbReference type="ARBA" id="ARBA00022989"/>
    </source>
</evidence>
<accession>E3PSK7</accession>
<evidence type="ECO:0000256" key="3">
    <source>
        <dbReference type="ARBA" id="ARBA00007971"/>
    </source>
</evidence>
<dbReference type="EMBL" id="FP565809">
    <property type="protein sequence ID" value="CBH21861.1"/>
    <property type="molecule type" value="Genomic_DNA"/>
</dbReference>
<comment type="similarity">
    <text evidence="3 9">Belongs to the FliF family.</text>
</comment>
<keyword evidence="13" id="KW-0969">Cilium</keyword>
<dbReference type="KEGG" id="cst:CLOST_1741"/>
<comment type="subcellular location">
    <subcellularLocation>
        <location evidence="1 9">Bacterial flagellum basal body</location>
    </subcellularLocation>
    <subcellularLocation>
        <location evidence="2">Cell membrane</location>
        <topology evidence="2">Multi-pass membrane protein</topology>
    </subcellularLocation>
</comment>
<proteinExistence type="inferred from homology"/>
<dbReference type="eggNOG" id="COG1766">
    <property type="taxonomic scope" value="Bacteria"/>
</dbReference>
<dbReference type="AlphaFoldDB" id="E3PSK7"/>
<dbReference type="PIRSF" id="PIRSF004862">
    <property type="entry name" value="FliF"/>
    <property type="match status" value="1"/>
</dbReference>
<feature type="domain" description="Flagellar M-ring N-terminal" evidence="11">
    <location>
        <begin position="45"/>
        <end position="220"/>
    </location>
</feature>
<dbReference type="InterPro" id="IPR000067">
    <property type="entry name" value="FlgMring_FliF"/>
</dbReference>
<dbReference type="Gene3D" id="3.30.300.30">
    <property type="match status" value="1"/>
</dbReference>
<dbReference type="NCBIfam" id="TIGR00206">
    <property type="entry name" value="fliF"/>
    <property type="match status" value="1"/>
</dbReference>
<dbReference type="InterPro" id="IPR043427">
    <property type="entry name" value="YscJ/FliF"/>
</dbReference>
<protein>
    <recommendedName>
        <fullName evidence="9">Flagellar M-ring protein</fullName>
    </recommendedName>
</protein>
<name>E3PSK7_ACESD</name>
<dbReference type="PANTHER" id="PTHR30046:SF0">
    <property type="entry name" value="FLAGELLAR M-RING PROTEIN"/>
    <property type="match status" value="1"/>
</dbReference>
<evidence type="ECO:0000313" key="13">
    <source>
        <dbReference type="EMBL" id="CBH21861.1"/>
    </source>
</evidence>
<keyword evidence="8 9" id="KW-0975">Bacterial flagellum</keyword>
<dbReference type="InterPro" id="IPR006182">
    <property type="entry name" value="FliF_N_dom"/>
</dbReference>
<keyword evidence="5 10" id="KW-0812">Transmembrane</keyword>
<gene>
    <name evidence="13" type="ordered locus">CLOST_1741</name>
</gene>
<dbReference type="HOGENOM" id="CLU_028108_2_2_9"/>
<evidence type="ECO:0000313" key="14">
    <source>
        <dbReference type="Proteomes" id="UP000007041"/>
    </source>
</evidence>
<sequence length="521" mass="57887">MDFFNDIKDKTGKLSEKYSNKQKIMLGGLAVGLVVITTAMIFYFTRPNYVTLYRDIDLKTASEVTSQLDELKIPYRLNQDNSISVPDTYINKAKVDLAGAGLPEATFDYNDLINRNSMFMSDDEKNQARNYALQNEIANVIQSIPGVKKAFVNLSIPKTQEFILQENKIDAKASVFLNLDDKISLDQTSIQGITMLVANSVEGLKPENVTVHGPNGQVLNEDSTDTNNILVSQTNLELQNKVKLDVEKSLNNFLAPIYGYGNVSVMASVKLNFDTDNTQSKSFAPPIEGETDGLVRSLQENIEKVENSQEAVGNPGVDANAEEEVVDYATLDPNALNSNYDKNERIVNYELNEIVKTVEKAKGQIENLTVAVVLNKDSLEGGELTEEQRTEIASLINAATGLETKSVEIYAQSFNQDIQNALSDTAGQEGIPIWMWIAFAVIALIPILAIGIYMIMKRRKEKKKEAEKLLEIPQESAISKAAVEQIELEIKESGRKKSIESLIDTNPEIVTQLLKTWLDED</sequence>
<keyword evidence="7 10" id="KW-0472">Membrane</keyword>
<dbReference type="Pfam" id="PF01514">
    <property type="entry name" value="YscJ_FliF"/>
    <property type="match status" value="1"/>
</dbReference>